<gene>
    <name evidence="5" type="ORF">DES32_2084</name>
</gene>
<dbReference type="PROSITE" id="PS01124">
    <property type="entry name" value="HTH_ARAC_FAMILY_2"/>
    <property type="match status" value="1"/>
</dbReference>
<keyword evidence="2" id="KW-0238">DNA-binding</keyword>
<feature type="domain" description="HTH araC/xylS-type" evidence="4">
    <location>
        <begin position="194"/>
        <end position="292"/>
    </location>
</feature>
<evidence type="ECO:0000256" key="3">
    <source>
        <dbReference type="ARBA" id="ARBA00023163"/>
    </source>
</evidence>
<dbReference type="InterPro" id="IPR018060">
    <property type="entry name" value="HTH_AraC"/>
</dbReference>
<accession>A0A3D9YWF3</accession>
<organism evidence="5 6">
    <name type="scientific">Methylovirgula ligni</name>
    <dbReference type="NCBI Taxonomy" id="569860"/>
    <lineage>
        <taxon>Bacteria</taxon>
        <taxon>Pseudomonadati</taxon>
        <taxon>Pseudomonadota</taxon>
        <taxon>Alphaproteobacteria</taxon>
        <taxon>Hyphomicrobiales</taxon>
        <taxon>Beijerinckiaceae</taxon>
        <taxon>Methylovirgula</taxon>
    </lineage>
</organism>
<name>A0A3D9YWF3_9HYPH</name>
<dbReference type="Proteomes" id="UP000256900">
    <property type="component" value="Unassembled WGS sequence"/>
</dbReference>
<sequence length="294" mass="33206">MISDFGLPQLGYTPAHIIQRRPAAWCGLRAEAIELLESQPYEYAFQAPVHLLIMAERSERSDGETCLEGLPRSRLRELSRRMTFVPAGHCFRGWQKPRVMTRVNLFYIDPRGPCLDPELGFDRTEFQPRLFFFDPDLWATALKLKAQITAPSAVSSPYVEALGEVLCHELIRLNGTKVPPRAGRQTGLAPWQEKRVADYIEARLDGRLTIADMAACVHLSPFHFSRAFKQSFGMPPHRYHMMRRVEAAKALLNTTKTPMTEIALRLGFSEASSLSAGFRRMTGVSPSAYRRIAG</sequence>
<dbReference type="InterPro" id="IPR018062">
    <property type="entry name" value="HTH_AraC-typ_CS"/>
</dbReference>
<dbReference type="OrthoDB" id="9806208at2"/>
<dbReference type="AlphaFoldDB" id="A0A3D9YWF3"/>
<dbReference type="InterPro" id="IPR009057">
    <property type="entry name" value="Homeodomain-like_sf"/>
</dbReference>
<comment type="caution">
    <text evidence="5">The sequence shown here is derived from an EMBL/GenBank/DDBJ whole genome shotgun (WGS) entry which is preliminary data.</text>
</comment>
<keyword evidence="6" id="KW-1185">Reference proteome</keyword>
<evidence type="ECO:0000259" key="4">
    <source>
        <dbReference type="PROSITE" id="PS01124"/>
    </source>
</evidence>
<protein>
    <submittedName>
        <fullName evidence="5">AraC family transcriptional regulator</fullName>
    </submittedName>
</protein>
<dbReference type="PROSITE" id="PS00041">
    <property type="entry name" value="HTH_ARAC_FAMILY_1"/>
    <property type="match status" value="1"/>
</dbReference>
<dbReference type="Pfam" id="PF12833">
    <property type="entry name" value="HTH_18"/>
    <property type="match status" value="1"/>
</dbReference>
<dbReference type="GO" id="GO:0043565">
    <property type="term" value="F:sequence-specific DNA binding"/>
    <property type="evidence" value="ECO:0007669"/>
    <property type="project" value="InterPro"/>
</dbReference>
<dbReference type="SUPFAM" id="SSF46689">
    <property type="entry name" value="Homeodomain-like"/>
    <property type="match status" value="2"/>
</dbReference>
<evidence type="ECO:0000256" key="1">
    <source>
        <dbReference type="ARBA" id="ARBA00023015"/>
    </source>
</evidence>
<dbReference type="InterPro" id="IPR050204">
    <property type="entry name" value="AraC_XylS_family_regulators"/>
</dbReference>
<dbReference type="EMBL" id="QUMO01000003">
    <property type="protein sequence ID" value="REF86041.1"/>
    <property type="molecule type" value="Genomic_DNA"/>
</dbReference>
<evidence type="ECO:0000256" key="2">
    <source>
        <dbReference type="ARBA" id="ARBA00023125"/>
    </source>
</evidence>
<reference evidence="5 6" key="1">
    <citation type="submission" date="2018-08" db="EMBL/GenBank/DDBJ databases">
        <title>Genomic Encyclopedia of Type Strains, Phase IV (KMG-IV): sequencing the most valuable type-strain genomes for metagenomic binning, comparative biology and taxonomic classification.</title>
        <authorList>
            <person name="Goeker M."/>
        </authorList>
    </citation>
    <scope>NUCLEOTIDE SEQUENCE [LARGE SCALE GENOMIC DNA]</scope>
    <source>
        <strain evidence="5 6">BW863</strain>
    </source>
</reference>
<dbReference type="Gene3D" id="1.10.10.60">
    <property type="entry name" value="Homeodomain-like"/>
    <property type="match status" value="2"/>
</dbReference>
<dbReference type="GO" id="GO:0003700">
    <property type="term" value="F:DNA-binding transcription factor activity"/>
    <property type="evidence" value="ECO:0007669"/>
    <property type="project" value="InterPro"/>
</dbReference>
<dbReference type="PANTHER" id="PTHR46796:SF6">
    <property type="entry name" value="ARAC SUBFAMILY"/>
    <property type="match status" value="1"/>
</dbReference>
<keyword evidence="1" id="KW-0805">Transcription regulation</keyword>
<dbReference type="PANTHER" id="PTHR46796">
    <property type="entry name" value="HTH-TYPE TRANSCRIPTIONAL ACTIVATOR RHAS-RELATED"/>
    <property type="match status" value="1"/>
</dbReference>
<keyword evidence="3" id="KW-0804">Transcription</keyword>
<evidence type="ECO:0000313" key="6">
    <source>
        <dbReference type="Proteomes" id="UP000256900"/>
    </source>
</evidence>
<proteinExistence type="predicted"/>
<dbReference type="SMART" id="SM00342">
    <property type="entry name" value="HTH_ARAC"/>
    <property type="match status" value="1"/>
</dbReference>
<evidence type="ECO:0000313" key="5">
    <source>
        <dbReference type="EMBL" id="REF86041.1"/>
    </source>
</evidence>
<dbReference type="RefSeq" id="WP_115836626.1">
    <property type="nucleotide sequence ID" value="NZ_CP025086.1"/>
</dbReference>